<feature type="domain" description="GAF" evidence="1">
    <location>
        <begin position="43"/>
        <end position="140"/>
    </location>
</feature>
<dbReference type="GO" id="GO:0043565">
    <property type="term" value="F:sequence-specific DNA binding"/>
    <property type="evidence" value="ECO:0007669"/>
    <property type="project" value="InterPro"/>
</dbReference>
<gene>
    <name evidence="3" type="ORF">AB840_08660</name>
</gene>
<accession>A0A0J6ZN77</accession>
<dbReference type="SUPFAM" id="SSF55781">
    <property type="entry name" value="GAF domain-like"/>
    <property type="match status" value="1"/>
</dbReference>
<dbReference type="InterPro" id="IPR029016">
    <property type="entry name" value="GAF-like_dom_sf"/>
</dbReference>
<organism evidence="3 4">
    <name type="scientific">Megasphaera cerevisiae DSM 20462</name>
    <dbReference type="NCBI Taxonomy" id="1122219"/>
    <lineage>
        <taxon>Bacteria</taxon>
        <taxon>Bacillati</taxon>
        <taxon>Bacillota</taxon>
        <taxon>Negativicutes</taxon>
        <taxon>Veillonellales</taxon>
        <taxon>Veillonellaceae</taxon>
        <taxon>Megasphaera</taxon>
    </lineage>
</organism>
<evidence type="ECO:0000259" key="1">
    <source>
        <dbReference type="Pfam" id="PF01590"/>
    </source>
</evidence>
<dbReference type="PATRIC" id="fig|1122219.3.peg.1434"/>
<proteinExistence type="predicted"/>
<evidence type="ECO:0000259" key="2">
    <source>
        <dbReference type="Pfam" id="PF02954"/>
    </source>
</evidence>
<dbReference type="Pfam" id="PF02954">
    <property type="entry name" value="HTH_8"/>
    <property type="match status" value="1"/>
</dbReference>
<dbReference type="SUPFAM" id="SSF46689">
    <property type="entry name" value="Homeodomain-like"/>
    <property type="match status" value="1"/>
</dbReference>
<dbReference type="InParanoid" id="A0A0J6ZN77"/>
<dbReference type="Gene3D" id="1.10.10.60">
    <property type="entry name" value="Homeodomain-like"/>
    <property type="match status" value="1"/>
</dbReference>
<dbReference type="Proteomes" id="UP000036503">
    <property type="component" value="Unassembled WGS sequence"/>
</dbReference>
<reference evidence="3 4" key="1">
    <citation type="submission" date="2015-06" db="EMBL/GenBank/DDBJ databases">
        <title>Draft genome sequence of beer spoilage bacterium Megasphaera cerevisiae type strain 20462.</title>
        <authorList>
            <person name="Kutumbaka K."/>
            <person name="Pasmowitz J."/>
            <person name="Mategko J."/>
            <person name="Reyes D."/>
            <person name="Friedrich A."/>
            <person name="Han S."/>
            <person name="Martens-Habbena W."/>
            <person name="Neal-McKinney J."/>
            <person name="Janagama H.K."/>
            <person name="Nadala C."/>
            <person name="Samadpour M."/>
        </authorList>
    </citation>
    <scope>NUCLEOTIDE SEQUENCE [LARGE SCALE GENOMIC DNA]</scope>
    <source>
        <strain evidence="3 4">DSM 20462</strain>
    </source>
</reference>
<keyword evidence="4" id="KW-1185">Reference proteome</keyword>
<dbReference type="Gene3D" id="3.30.450.40">
    <property type="match status" value="1"/>
</dbReference>
<sequence>MEGTLQNIQPLIQHTASAIAKVIQMEVEVTDARFIRIAGTGKYAEGCGKKNASFIYEHVLQTGEMIIIDHPGFHPLCTHCPYYRQCPEHTELAAPIMFHSKPVGVIGLVSFSEEQTLHFTTYKEWMIQFVGKMAELIASNIPQYNSEPPQEHHELNLSQLERQAIEKALDSVNCEVRKIDKAAKILGISRATLYRKIREYHL</sequence>
<dbReference type="EMBL" id="LEKT01000025">
    <property type="protein sequence ID" value="KMO86351.1"/>
    <property type="molecule type" value="Genomic_DNA"/>
</dbReference>
<dbReference type="OrthoDB" id="1669674at2"/>
<dbReference type="RefSeq" id="WP_048514441.1">
    <property type="nucleotide sequence ID" value="NZ_FUXD01000027.1"/>
</dbReference>
<dbReference type="STRING" id="39029.BSR42_07720"/>
<evidence type="ECO:0000313" key="4">
    <source>
        <dbReference type="Proteomes" id="UP000036503"/>
    </source>
</evidence>
<evidence type="ECO:0008006" key="5">
    <source>
        <dbReference type="Google" id="ProtNLM"/>
    </source>
</evidence>
<name>A0A0J6ZN77_9FIRM</name>
<dbReference type="InterPro" id="IPR003018">
    <property type="entry name" value="GAF"/>
</dbReference>
<dbReference type="AlphaFoldDB" id="A0A0J6ZN77"/>
<dbReference type="Pfam" id="PF01590">
    <property type="entry name" value="GAF"/>
    <property type="match status" value="1"/>
</dbReference>
<dbReference type="InterPro" id="IPR009057">
    <property type="entry name" value="Homeodomain-like_sf"/>
</dbReference>
<dbReference type="InterPro" id="IPR002197">
    <property type="entry name" value="HTH_Fis"/>
</dbReference>
<feature type="domain" description="DNA binding HTH" evidence="2">
    <location>
        <begin position="157"/>
        <end position="200"/>
    </location>
</feature>
<evidence type="ECO:0000313" key="3">
    <source>
        <dbReference type="EMBL" id="KMO86351.1"/>
    </source>
</evidence>
<comment type="caution">
    <text evidence="3">The sequence shown here is derived from an EMBL/GenBank/DDBJ whole genome shotgun (WGS) entry which is preliminary data.</text>
</comment>
<protein>
    <recommendedName>
        <fullName evidence="5">DNA binding HTH domain-containing protein</fullName>
    </recommendedName>
</protein>